<name>A0ACC1PRW0_9APHY</name>
<dbReference type="EMBL" id="JANSHE010001780">
    <property type="protein sequence ID" value="KAJ3001175.1"/>
    <property type="molecule type" value="Genomic_DNA"/>
</dbReference>
<protein>
    <submittedName>
        <fullName evidence="1">Uncharacterized protein</fullName>
    </submittedName>
</protein>
<accession>A0ACC1PRW0</accession>
<dbReference type="Proteomes" id="UP001144978">
    <property type="component" value="Unassembled WGS sequence"/>
</dbReference>
<sequence length="93" mass="9901">MGCSSSGLSNNIRMAWRLSVLYGDVSRHCIHATSDIPLSSRSGWPALRCRSPILAAHLIPPLRITSAALLRIDSVNVSHVGVDSGPLTLAQKA</sequence>
<proteinExistence type="predicted"/>
<keyword evidence="2" id="KW-1185">Reference proteome</keyword>
<comment type="caution">
    <text evidence="1">The sequence shown here is derived from an EMBL/GenBank/DDBJ whole genome shotgun (WGS) entry which is preliminary data.</text>
</comment>
<reference evidence="1" key="1">
    <citation type="submission" date="2022-08" db="EMBL/GenBank/DDBJ databases">
        <title>Genome Sequence of Pycnoporus sanguineus.</title>
        <authorList>
            <person name="Buettner E."/>
        </authorList>
    </citation>
    <scope>NUCLEOTIDE SEQUENCE</scope>
    <source>
        <strain evidence="1">CG-C14</strain>
    </source>
</reference>
<organism evidence="1 2">
    <name type="scientific">Trametes sanguinea</name>
    <dbReference type="NCBI Taxonomy" id="158606"/>
    <lineage>
        <taxon>Eukaryota</taxon>
        <taxon>Fungi</taxon>
        <taxon>Dikarya</taxon>
        <taxon>Basidiomycota</taxon>
        <taxon>Agaricomycotina</taxon>
        <taxon>Agaricomycetes</taxon>
        <taxon>Polyporales</taxon>
        <taxon>Polyporaceae</taxon>
        <taxon>Trametes</taxon>
    </lineage>
</organism>
<evidence type="ECO:0000313" key="1">
    <source>
        <dbReference type="EMBL" id="KAJ3001175.1"/>
    </source>
</evidence>
<evidence type="ECO:0000313" key="2">
    <source>
        <dbReference type="Proteomes" id="UP001144978"/>
    </source>
</evidence>
<gene>
    <name evidence="1" type="ORF">NUW54_g6599</name>
</gene>